<accession>A0A397HFK1</accession>
<dbReference type="Proteomes" id="UP000266861">
    <property type="component" value="Unassembled WGS sequence"/>
</dbReference>
<proteinExistence type="predicted"/>
<name>A0A397HFK1_9GLOM</name>
<dbReference type="AlphaFoldDB" id="A0A397HFK1"/>
<evidence type="ECO:0000313" key="1">
    <source>
        <dbReference type="EMBL" id="RHZ61609.1"/>
    </source>
</evidence>
<protein>
    <submittedName>
        <fullName evidence="1">Uncharacterized protein</fullName>
    </submittedName>
</protein>
<dbReference type="SUPFAM" id="SSF58100">
    <property type="entry name" value="Bacterial hemolysins"/>
    <property type="match status" value="1"/>
</dbReference>
<sequence length="277" mass="32086">MEVYQLPDALPMTEQYLAVKTLTKHFGEASDITLSFKNDLFEEKVELIKKQRVEFRSIVIETIRHSKNLVEFGEDLIEFFDGYESNEDKLAHLNSLLSDARVNKASIEKTKSKIKKLLDGMLNFIDGLVKDFKDDKKVDPSTYNNLAKLVILVIGVAAFVVTKIVTSLNAKNKSLEATILKNTIDERKNQITEKSGELKKSFYDSMHPCLKKLESFWDKYVDKLERLIEKYKSPSEHGSPRIKFMINKKRWMESIEECKNYSRDINNGINTDIFKLE</sequence>
<evidence type="ECO:0000313" key="2">
    <source>
        <dbReference type="Proteomes" id="UP000266861"/>
    </source>
</evidence>
<dbReference type="EMBL" id="PQFF01000316">
    <property type="protein sequence ID" value="RHZ61609.1"/>
    <property type="molecule type" value="Genomic_DNA"/>
</dbReference>
<gene>
    <name evidence="1" type="ORF">Glove_346g113</name>
</gene>
<keyword evidence="2" id="KW-1185">Reference proteome</keyword>
<organism evidence="1 2">
    <name type="scientific">Diversispora epigaea</name>
    <dbReference type="NCBI Taxonomy" id="1348612"/>
    <lineage>
        <taxon>Eukaryota</taxon>
        <taxon>Fungi</taxon>
        <taxon>Fungi incertae sedis</taxon>
        <taxon>Mucoromycota</taxon>
        <taxon>Glomeromycotina</taxon>
        <taxon>Glomeromycetes</taxon>
        <taxon>Diversisporales</taxon>
        <taxon>Diversisporaceae</taxon>
        <taxon>Diversispora</taxon>
    </lineage>
</organism>
<comment type="caution">
    <text evidence="1">The sequence shown here is derived from an EMBL/GenBank/DDBJ whole genome shotgun (WGS) entry which is preliminary data.</text>
</comment>
<reference evidence="1 2" key="1">
    <citation type="submission" date="2018-08" db="EMBL/GenBank/DDBJ databases">
        <title>Genome and evolution of the arbuscular mycorrhizal fungus Diversispora epigaea (formerly Glomus versiforme) and its bacterial endosymbionts.</title>
        <authorList>
            <person name="Sun X."/>
            <person name="Fei Z."/>
            <person name="Harrison M."/>
        </authorList>
    </citation>
    <scope>NUCLEOTIDE SEQUENCE [LARGE SCALE GENOMIC DNA]</scope>
    <source>
        <strain evidence="1 2">IT104</strain>
    </source>
</reference>